<protein>
    <submittedName>
        <fullName evidence="1">4081_t:CDS:1</fullName>
    </submittedName>
</protein>
<feature type="non-terminal residue" evidence="1">
    <location>
        <position position="1"/>
    </location>
</feature>
<dbReference type="Proteomes" id="UP000789396">
    <property type="component" value="Unassembled WGS sequence"/>
</dbReference>
<dbReference type="AlphaFoldDB" id="A0A9N9K4P8"/>
<dbReference type="OrthoDB" id="2482710at2759"/>
<accession>A0A9N9K4P8</accession>
<evidence type="ECO:0000313" key="2">
    <source>
        <dbReference type="Proteomes" id="UP000789396"/>
    </source>
</evidence>
<organism evidence="1 2">
    <name type="scientific">Racocetra fulgida</name>
    <dbReference type="NCBI Taxonomy" id="60492"/>
    <lineage>
        <taxon>Eukaryota</taxon>
        <taxon>Fungi</taxon>
        <taxon>Fungi incertae sedis</taxon>
        <taxon>Mucoromycota</taxon>
        <taxon>Glomeromycotina</taxon>
        <taxon>Glomeromycetes</taxon>
        <taxon>Diversisporales</taxon>
        <taxon>Gigasporaceae</taxon>
        <taxon>Racocetra</taxon>
    </lineage>
</organism>
<evidence type="ECO:0000313" key="1">
    <source>
        <dbReference type="EMBL" id="CAG8808331.1"/>
    </source>
</evidence>
<keyword evidence="2" id="KW-1185">Reference proteome</keyword>
<gene>
    <name evidence="1" type="ORF">RFULGI_LOCUS18478</name>
</gene>
<sequence>PKCNNTNKMMTPKRHNTREIMALKNNKPEKAYNNNTSEMIELKCNATNKIITSKRHNTRETVALKN</sequence>
<name>A0A9N9K4P8_9GLOM</name>
<proteinExistence type="predicted"/>
<reference evidence="1" key="1">
    <citation type="submission" date="2021-06" db="EMBL/GenBank/DDBJ databases">
        <authorList>
            <person name="Kallberg Y."/>
            <person name="Tangrot J."/>
            <person name="Rosling A."/>
        </authorList>
    </citation>
    <scope>NUCLEOTIDE SEQUENCE</scope>
    <source>
        <strain evidence="1">IN212</strain>
    </source>
</reference>
<dbReference type="EMBL" id="CAJVPZ010081211">
    <property type="protein sequence ID" value="CAG8808331.1"/>
    <property type="molecule type" value="Genomic_DNA"/>
</dbReference>
<feature type="non-terminal residue" evidence="1">
    <location>
        <position position="66"/>
    </location>
</feature>
<comment type="caution">
    <text evidence="1">The sequence shown here is derived from an EMBL/GenBank/DDBJ whole genome shotgun (WGS) entry which is preliminary data.</text>
</comment>